<gene>
    <name evidence="2" type="ORF">E8A74_29665</name>
</gene>
<keyword evidence="3" id="KW-1185">Reference proteome</keyword>
<evidence type="ECO:0000256" key="1">
    <source>
        <dbReference type="SAM" id="SignalP"/>
    </source>
</evidence>
<name>A0A4U1J489_9BACT</name>
<dbReference type="EMBL" id="SSMQ01000036">
    <property type="protein sequence ID" value="TKD02034.1"/>
    <property type="molecule type" value="Genomic_DNA"/>
</dbReference>
<dbReference type="RefSeq" id="WP_136932472.1">
    <property type="nucleotide sequence ID" value="NZ_SSMQ01000036.1"/>
</dbReference>
<dbReference type="AlphaFoldDB" id="A0A4U1J489"/>
<accession>A0A4U1J489</accession>
<evidence type="ECO:0000313" key="2">
    <source>
        <dbReference type="EMBL" id="TKD02034.1"/>
    </source>
</evidence>
<evidence type="ECO:0000313" key="3">
    <source>
        <dbReference type="Proteomes" id="UP000309215"/>
    </source>
</evidence>
<proteinExistence type="predicted"/>
<dbReference type="Proteomes" id="UP000309215">
    <property type="component" value="Unassembled WGS sequence"/>
</dbReference>
<protein>
    <submittedName>
        <fullName evidence="2">Uncharacterized protein</fullName>
    </submittedName>
</protein>
<comment type="caution">
    <text evidence="2">The sequence shown here is derived from an EMBL/GenBank/DDBJ whole genome shotgun (WGS) entry which is preliminary data.</text>
</comment>
<reference evidence="2 3" key="1">
    <citation type="submission" date="2019-04" db="EMBL/GenBank/DDBJ databases">
        <authorList>
            <person name="Li Y."/>
            <person name="Wang J."/>
        </authorList>
    </citation>
    <scope>NUCLEOTIDE SEQUENCE [LARGE SCALE GENOMIC DNA]</scope>
    <source>
        <strain evidence="2 3">DSM 14668</strain>
    </source>
</reference>
<organism evidence="2 3">
    <name type="scientific">Polyangium fumosum</name>
    <dbReference type="NCBI Taxonomy" id="889272"/>
    <lineage>
        <taxon>Bacteria</taxon>
        <taxon>Pseudomonadati</taxon>
        <taxon>Myxococcota</taxon>
        <taxon>Polyangia</taxon>
        <taxon>Polyangiales</taxon>
        <taxon>Polyangiaceae</taxon>
        <taxon>Polyangium</taxon>
    </lineage>
</organism>
<dbReference type="PROSITE" id="PS51257">
    <property type="entry name" value="PROKAR_LIPOPROTEIN"/>
    <property type="match status" value="1"/>
</dbReference>
<keyword evidence="1" id="KW-0732">Signal</keyword>
<dbReference type="OrthoDB" id="5519629at2"/>
<feature type="signal peptide" evidence="1">
    <location>
        <begin position="1"/>
        <end position="19"/>
    </location>
</feature>
<feature type="chain" id="PRO_5020654789" evidence="1">
    <location>
        <begin position="20"/>
        <end position="73"/>
    </location>
</feature>
<sequence>MSKWLLSASAFVLLSGAFGCTPPKVVTQITSARDQMKFLVVQGNSQQVVKCQVGADGALSGCKPMQLVLQDED</sequence>